<keyword evidence="7" id="KW-0408">Iron</keyword>
<evidence type="ECO:0000256" key="2">
    <source>
        <dbReference type="ARBA" id="ARBA00005179"/>
    </source>
</evidence>
<evidence type="ECO:0000256" key="9">
    <source>
        <dbReference type="SAM" id="Phobius"/>
    </source>
</evidence>
<dbReference type="Gene3D" id="1.10.630.10">
    <property type="entry name" value="Cytochrome P450"/>
    <property type="match status" value="1"/>
</dbReference>
<comment type="cofactor">
    <cofactor evidence="1">
        <name>heme</name>
        <dbReference type="ChEBI" id="CHEBI:30413"/>
    </cofactor>
</comment>
<sequence>MEIQSYLHAITSNIYGNTTSLFVVLTVIIVLAHVVPYLADPAGLRAYPGPILAKVSKFWLAWVAYHGHINTSVHNAHEKYGTFVRISPVEVSILHPEALQQIYGHTSGTTKSDMYGAFAQFGGTLSVFTTRDFVEHTRKRKIKAHIMSLKSVVEFEPIMHSHQRILVKKWDRMCEAGAKGKGGEEGSCVWQPGNGRAWFDCMQCDLAFGSPFGMLDAVRDTTQIATSQMAAVESYGVEGAKLEYVTISAVEAINTASGFAVFLGVLPPWVRPIVSCFFTAKIKSRDNLGSMVATAVAKRLVSSVSRQDLLSKLLEGRDEEDRPMGRQELSAESLCLLGAGSDTTASSTGAITYFLAQNPTVQAKLQETLDQVLGPPGGDSDNGDAAPYNKIKNIEYLQDVINEGLRLHSPVGMGLPRVVPASGMTILGKAFAPGTVVSCPTYALHRLPSVWGADAEVFDPDRWSQGDRTTMLKAFAPFSTGPR</sequence>
<reference evidence="10 11" key="1">
    <citation type="submission" date="2018-02" db="EMBL/GenBank/DDBJ databases">
        <title>Genome sequence of the basidiomycete white-rot fungus Phlebia centrifuga.</title>
        <authorList>
            <person name="Granchi Z."/>
            <person name="Peng M."/>
            <person name="de Vries R.P."/>
            <person name="Hilden K."/>
            <person name="Makela M.R."/>
            <person name="Grigoriev I."/>
            <person name="Riley R."/>
        </authorList>
    </citation>
    <scope>NUCLEOTIDE SEQUENCE [LARGE SCALE GENOMIC DNA]</scope>
    <source>
        <strain evidence="10 11">FBCC195</strain>
    </source>
</reference>
<keyword evidence="9" id="KW-0472">Membrane</keyword>
<evidence type="ECO:0000256" key="5">
    <source>
        <dbReference type="ARBA" id="ARBA00022723"/>
    </source>
</evidence>
<proteinExistence type="inferred from homology"/>
<evidence type="ECO:0000256" key="3">
    <source>
        <dbReference type="ARBA" id="ARBA00010617"/>
    </source>
</evidence>
<comment type="similarity">
    <text evidence="3">Belongs to the cytochrome P450 family.</text>
</comment>
<protein>
    <recommendedName>
        <fullName evidence="12">Cytochrome P450</fullName>
    </recommendedName>
</protein>
<evidence type="ECO:0000256" key="4">
    <source>
        <dbReference type="ARBA" id="ARBA00022617"/>
    </source>
</evidence>
<keyword evidence="11" id="KW-1185">Reference proteome</keyword>
<keyword evidence="4" id="KW-0349">Heme</keyword>
<keyword evidence="9" id="KW-1133">Transmembrane helix</keyword>
<dbReference type="InterPro" id="IPR050121">
    <property type="entry name" value="Cytochrome_P450_monoxygenase"/>
</dbReference>
<dbReference type="GO" id="GO:0020037">
    <property type="term" value="F:heme binding"/>
    <property type="evidence" value="ECO:0007669"/>
    <property type="project" value="InterPro"/>
</dbReference>
<accession>A0A2R6NJA0</accession>
<evidence type="ECO:0000256" key="8">
    <source>
        <dbReference type="ARBA" id="ARBA00023033"/>
    </source>
</evidence>
<dbReference type="InterPro" id="IPR001128">
    <property type="entry name" value="Cyt_P450"/>
</dbReference>
<comment type="pathway">
    <text evidence="2">Secondary metabolite biosynthesis.</text>
</comment>
<dbReference type="SUPFAM" id="SSF48264">
    <property type="entry name" value="Cytochrome P450"/>
    <property type="match status" value="1"/>
</dbReference>
<dbReference type="OrthoDB" id="1470350at2759"/>
<dbReference type="EMBL" id="MLYV02001196">
    <property type="protein sequence ID" value="PSR72318.1"/>
    <property type="molecule type" value="Genomic_DNA"/>
</dbReference>
<dbReference type="AlphaFoldDB" id="A0A2R6NJA0"/>
<dbReference type="GO" id="GO:0004497">
    <property type="term" value="F:monooxygenase activity"/>
    <property type="evidence" value="ECO:0007669"/>
    <property type="project" value="UniProtKB-KW"/>
</dbReference>
<keyword evidence="5" id="KW-0479">Metal-binding</keyword>
<evidence type="ECO:0008006" key="12">
    <source>
        <dbReference type="Google" id="ProtNLM"/>
    </source>
</evidence>
<evidence type="ECO:0000313" key="11">
    <source>
        <dbReference type="Proteomes" id="UP000186601"/>
    </source>
</evidence>
<keyword evidence="6" id="KW-0560">Oxidoreductase</keyword>
<keyword evidence="8" id="KW-0503">Monooxygenase</keyword>
<name>A0A2R6NJA0_9APHY</name>
<comment type="caution">
    <text evidence="10">The sequence shown here is derived from an EMBL/GenBank/DDBJ whole genome shotgun (WGS) entry which is preliminary data.</text>
</comment>
<feature type="transmembrane region" description="Helical" evidence="9">
    <location>
        <begin position="21"/>
        <end position="39"/>
    </location>
</feature>
<evidence type="ECO:0000313" key="10">
    <source>
        <dbReference type="EMBL" id="PSR72318.1"/>
    </source>
</evidence>
<organism evidence="10 11">
    <name type="scientific">Hermanssonia centrifuga</name>
    <dbReference type="NCBI Taxonomy" id="98765"/>
    <lineage>
        <taxon>Eukaryota</taxon>
        <taxon>Fungi</taxon>
        <taxon>Dikarya</taxon>
        <taxon>Basidiomycota</taxon>
        <taxon>Agaricomycotina</taxon>
        <taxon>Agaricomycetes</taxon>
        <taxon>Polyporales</taxon>
        <taxon>Meruliaceae</taxon>
        <taxon>Hermanssonia</taxon>
    </lineage>
</organism>
<dbReference type="STRING" id="98765.A0A2R6NJA0"/>
<dbReference type="Pfam" id="PF00067">
    <property type="entry name" value="p450"/>
    <property type="match status" value="1"/>
</dbReference>
<evidence type="ECO:0000256" key="7">
    <source>
        <dbReference type="ARBA" id="ARBA00023004"/>
    </source>
</evidence>
<gene>
    <name evidence="10" type="ORF">PHLCEN_2v11812</name>
</gene>
<evidence type="ECO:0000256" key="6">
    <source>
        <dbReference type="ARBA" id="ARBA00023002"/>
    </source>
</evidence>
<dbReference type="InterPro" id="IPR036396">
    <property type="entry name" value="Cyt_P450_sf"/>
</dbReference>
<dbReference type="Proteomes" id="UP000186601">
    <property type="component" value="Unassembled WGS sequence"/>
</dbReference>
<evidence type="ECO:0000256" key="1">
    <source>
        <dbReference type="ARBA" id="ARBA00001971"/>
    </source>
</evidence>
<dbReference type="PANTHER" id="PTHR24305:SF29">
    <property type="entry name" value="BENZOATE-PARA-HYDROXYLASE"/>
    <property type="match status" value="1"/>
</dbReference>
<dbReference type="GO" id="GO:0005506">
    <property type="term" value="F:iron ion binding"/>
    <property type="evidence" value="ECO:0007669"/>
    <property type="project" value="InterPro"/>
</dbReference>
<dbReference type="PANTHER" id="PTHR24305">
    <property type="entry name" value="CYTOCHROME P450"/>
    <property type="match status" value="1"/>
</dbReference>
<dbReference type="GO" id="GO:0016705">
    <property type="term" value="F:oxidoreductase activity, acting on paired donors, with incorporation or reduction of molecular oxygen"/>
    <property type="evidence" value="ECO:0007669"/>
    <property type="project" value="InterPro"/>
</dbReference>
<keyword evidence="9" id="KW-0812">Transmembrane</keyword>